<protein>
    <recommendedName>
        <fullName evidence="6">Short-chain dehydrogenase</fullName>
    </recommendedName>
</protein>
<dbReference type="PANTHER" id="PTHR24320">
    <property type="entry name" value="RETINOL DEHYDROGENASE"/>
    <property type="match status" value="1"/>
</dbReference>
<evidence type="ECO:0008006" key="6">
    <source>
        <dbReference type="Google" id="ProtNLM"/>
    </source>
</evidence>
<keyword evidence="2" id="KW-0521">NADP</keyword>
<evidence type="ECO:0000256" key="3">
    <source>
        <dbReference type="ARBA" id="ARBA00023002"/>
    </source>
</evidence>
<dbReference type="PANTHER" id="PTHR24320:SF154">
    <property type="entry name" value="OXIDOREDUCTASE, SHORT-CHAIN DEHYDROGENASE_REDUCTASE FAMILY (AFU_ORTHOLOGUE AFUA_2G04560)"/>
    <property type="match status" value="1"/>
</dbReference>
<keyword evidence="3" id="KW-0560">Oxidoreductase</keyword>
<name>A0A2B7Y1T1_9EURO</name>
<evidence type="ECO:0000256" key="1">
    <source>
        <dbReference type="ARBA" id="ARBA00006484"/>
    </source>
</evidence>
<organism evidence="4 5">
    <name type="scientific">Helicocarpus griseus UAMH5409</name>
    <dbReference type="NCBI Taxonomy" id="1447875"/>
    <lineage>
        <taxon>Eukaryota</taxon>
        <taxon>Fungi</taxon>
        <taxon>Dikarya</taxon>
        <taxon>Ascomycota</taxon>
        <taxon>Pezizomycotina</taxon>
        <taxon>Eurotiomycetes</taxon>
        <taxon>Eurotiomycetidae</taxon>
        <taxon>Onygenales</taxon>
        <taxon>Ajellomycetaceae</taxon>
        <taxon>Helicocarpus</taxon>
    </lineage>
</organism>
<dbReference type="InterPro" id="IPR036291">
    <property type="entry name" value="NAD(P)-bd_dom_sf"/>
</dbReference>
<dbReference type="InterPro" id="IPR002347">
    <property type="entry name" value="SDR_fam"/>
</dbReference>
<dbReference type="AlphaFoldDB" id="A0A2B7Y1T1"/>
<dbReference type="STRING" id="1447875.A0A2B7Y1T1"/>
<evidence type="ECO:0000256" key="2">
    <source>
        <dbReference type="ARBA" id="ARBA00022857"/>
    </source>
</evidence>
<dbReference type="OrthoDB" id="191139at2759"/>
<dbReference type="Proteomes" id="UP000223968">
    <property type="component" value="Unassembled WGS sequence"/>
</dbReference>
<keyword evidence="5" id="KW-1185">Reference proteome</keyword>
<gene>
    <name evidence="4" type="ORF">AJ79_02828</name>
</gene>
<sequence length="359" mass="40367">MSGMLTYHNYSLSQIPDLDGKVAVITQLNYHVLTHHKCSEISTQCLLHGIKKLYIVARSQVKYDGAVDAWRRDPRIKLGEWNTEAEGDEMWKSRTEFIPCDLGDMLQVRRAAGEIKRRTDRLDILFCNAGLPIIPAHTLSPQSIETIFASNYVGHYILTTLLLPLLKSTIAHSPHPHSPATNARVVVTSSSLHHLCRELNLDLVTSKDPIKSRCYDGIWRYARSKLANILFTRELARRRDDVDDDATKHIYANSFFPGNIATEQMDIWKQYLGGILGRLVKWYFALAGQSTRDGAATAMYLGASGDVIGMEGIKGEYFIPIARKGSTSGIGNDMELAKTLWDWTDNKVTEVMGNGWQKI</sequence>
<accession>A0A2B7Y1T1</accession>
<dbReference type="Gene3D" id="3.40.50.720">
    <property type="entry name" value="NAD(P)-binding Rossmann-like Domain"/>
    <property type="match status" value="1"/>
</dbReference>
<dbReference type="EMBL" id="PDNB01000031">
    <property type="protein sequence ID" value="PGH14812.1"/>
    <property type="molecule type" value="Genomic_DNA"/>
</dbReference>
<dbReference type="GO" id="GO:0016491">
    <property type="term" value="F:oxidoreductase activity"/>
    <property type="evidence" value="ECO:0007669"/>
    <property type="project" value="UniProtKB-KW"/>
</dbReference>
<reference evidence="4 5" key="1">
    <citation type="submission" date="2017-10" db="EMBL/GenBank/DDBJ databases">
        <title>Comparative genomics in systemic dimorphic fungi from Ajellomycetaceae.</title>
        <authorList>
            <person name="Munoz J.F."/>
            <person name="Mcewen J.G."/>
            <person name="Clay O.K."/>
            <person name="Cuomo C.A."/>
        </authorList>
    </citation>
    <scope>NUCLEOTIDE SEQUENCE [LARGE SCALE GENOMIC DNA]</scope>
    <source>
        <strain evidence="4 5">UAMH5409</strain>
    </source>
</reference>
<evidence type="ECO:0000313" key="4">
    <source>
        <dbReference type="EMBL" id="PGH14812.1"/>
    </source>
</evidence>
<dbReference type="SUPFAM" id="SSF51735">
    <property type="entry name" value="NAD(P)-binding Rossmann-fold domains"/>
    <property type="match status" value="1"/>
</dbReference>
<dbReference type="Pfam" id="PF00106">
    <property type="entry name" value="adh_short"/>
    <property type="match status" value="1"/>
</dbReference>
<comment type="caution">
    <text evidence="4">The sequence shown here is derived from an EMBL/GenBank/DDBJ whole genome shotgun (WGS) entry which is preliminary data.</text>
</comment>
<evidence type="ECO:0000313" key="5">
    <source>
        <dbReference type="Proteomes" id="UP000223968"/>
    </source>
</evidence>
<comment type="similarity">
    <text evidence="1">Belongs to the short-chain dehydrogenases/reductases (SDR) family.</text>
</comment>
<proteinExistence type="inferred from homology"/>